<dbReference type="CDD" id="cd17574">
    <property type="entry name" value="REC_OmpR"/>
    <property type="match status" value="1"/>
</dbReference>
<organism evidence="8 9">
    <name type="scientific">Nibrella viscosa</name>
    <dbReference type="NCBI Taxonomy" id="1084524"/>
    <lineage>
        <taxon>Bacteria</taxon>
        <taxon>Pseudomonadati</taxon>
        <taxon>Bacteroidota</taxon>
        <taxon>Cytophagia</taxon>
        <taxon>Cytophagales</taxon>
        <taxon>Spirosomataceae</taxon>
        <taxon>Nibrella</taxon>
    </lineage>
</organism>
<dbReference type="InterPro" id="IPR001789">
    <property type="entry name" value="Sig_transdc_resp-reg_receiver"/>
</dbReference>
<evidence type="ECO:0000256" key="2">
    <source>
        <dbReference type="ARBA" id="ARBA00023012"/>
    </source>
</evidence>
<keyword evidence="2" id="KW-0902">Two-component regulatory system</keyword>
<evidence type="ECO:0000313" key="9">
    <source>
        <dbReference type="Proteomes" id="UP001500936"/>
    </source>
</evidence>
<dbReference type="RefSeq" id="WP_345270538.1">
    <property type="nucleotide sequence ID" value="NZ_BAABHB010000013.1"/>
</dbReference>
<feature type="modified residue" description="4-aspartylphosphate" evidence="6">
    <location>
        <position position="55"/>
    </location>
</feature>
<dbReference type="EMBL" id="BAABHB010000013">
    <property type="protein sequence ID" value="GAA4416192.1"/>
    <property type="molecule type" value="Genomic_DNA"/>
</dbReference>
<dbReference type="Pfam" id="PF00072">
    <property type="entry name" value="Response_reg"/>
    <property type="match status" value="1"/>
</dbReference>
<evidence type="ECO:0000313" key="8">
    <source>
        <dbReference type="EMBL" id="GAA4416192.1"/>
    </source>
</evidence>
<accession>A0ABP8KUH8</accession>
<dbReference type="Gene3D" id="3.40.50.2300">
    <property type="match status" value="1"/>
</dbReference>
<keyword evidence="5" id="KW-0804">Transcription</keyword>
<evidence type="ECO:0000256" key="6">
    <source>
        <dbReference type="PROSITE-ProRule" id="PRU00169"/>
    </source>
</evidence>
<dbReference type="InterPro" id="IPR039420">
    <property type="entry name" value="WalR-like"/>
</dbReference>
<dbReference type="PANTHER" id="PTHR48111:SF1">
    <property type="entry name" value="TWO-COMPONENT RESPONSE REGULATOR ORR33"/>
    <property type="match status" value="1"/>
</dbReference>
<evidence type="ECO:0000256" key="1">
    <source>
        <dbReference type="ARBA" id="ARBA00022553"/>
    </source>
</evidence>
<evidence type="ECO:0000259" key="7">
    <source>
        <dbReference type="PROSITE" id="PS50110"/>
    </source>
</evidence>
<dbReference type="InterPro" id="IPR011006">
    <property type="entry name" value="CheY-like_superfamily"/>
</dbReference>
<keyword evidence="1 6" id="KW-0597">Phosphoprotein</keyword>
<evidence type="ECO:0000256" key="4">
    <source>
        <dbReference type="ARBA" id="ARBA00023125"/>
    </source>
</evidence>
<dbReference type="PANTHER" id="PTHR48111">
    <property type="entry name" value="REGULATOR OF RPOS"/>
    <property type="match status" value="1"/>
</dbReference>
<protein>
    <submittedName>
        <fullName evidence="8">Response regulator</fullName>
    </submittedName>
</protein>
<name>A0ABP8KUH8_9BACT</name>
<dbReference type="SMART" id="SM00448">
    <property type="entry name" value="REC"/>
    <property type="match status" value="1"/>
</dbReference>
<evidence type="ECO:0000256" key="3">
    <source>
        <dbReference type="ARBA" id="ARBA00023015"/>
    </source>
</evidence>
<gene>
    <name evidence="8" type="ORF">GCM10023187_47420</name>
</gene>
<feature type="domain" description="Response regulatory" evidence="7">
    <location>
        <begin position="6"/>
        <end position="122"/>
    </location>
</feature>
<sequence>MKNRYKILIAEDDPFIRKVLRYTLQDDFEVSTHINGLEAMLWLEQGQPVDLILTDLQMPYVGGQELIQNIRAGSLFRHLPIIIISAMDDSNTRIKCLELGADDYVTKPFNPMEIKAKIMAVLRRIEQRSVQLPNPVVAGPRPR</sequence>
<dbReference type="PROSITE" id="PS50110">
    <property type="entry name" value="RESPONSE_REGULATORY"/>
    <property type="match status" value="1"/>
</dbReference>
<dbReference type="Proteomes" id="UP001500936">
    <property type="component" value="Unassembled WGS sequence"/>
</dbReference>
<keyword evidence="3" id="KW-0805">Transcription regulation</keyword>
<keyword evidence="9" id="KW-1185">Reference proteome</keyword>
<comment type="caution">
    <text evidence="8">The sequence shown here is derived from an EMBL/GenBank/DDBJ whole genome shotgun (WGS) entry which is preliminary data.</text>
</comment>
<proteinExistence type="predicted"/>
<reference evidence="9" key="1">
    <citation type="journal article" date="2019" name="Int. J. Syst. Evol. Microbiol.">
        <title>The Global Catalogue of Microorganisms (GCM) 10K type strain sequencing project: providing services to taxonomists for standard genome sequencing and annotation.</title>
        <authorList>
            <consortium name="The Broad Institute Genomics Platform"/>
            <consortium name="The Broad Institute Genome Sequencing Center for Infectious Disease"/>
            <person name="Wu L."/>
            <person name="Ma J."/>
        </authorList>
    </citation>
    <scope>NUCLEOTIDE SEQUENCE [LARGE SCALE GENOMIC DNA]</scope>
    <source>
        <strain evidence="9">JCM 17925</strain>
    </source>
</reference>
<keyword evidence="4" id="KW-0238">DNA-binding</keyword>
<evidence type="ECO:0000256" key="5">
    <source>
        <dbReference type="ARBA" id="ARBA00023163"/>
    </source>
</evidence>
<dbReference type="SUPFAM" id="SSF52172">
    <property type="entry name" value="CheY-like"/>
    <property type="match status" value="1"/>
</dbReference>